<evidence type="ECO:0000313" key="2">
    <source>
        <dbReference type="EMBL" id="KAF2723221.1"/>
    </source>
</evidence>
<feature type="transmembrane region" description="Helical" evidence="1">
    <location>
        <begin position="329"/>
        <end position="354"/>
    </location>
</feature>
<keyword evidence="1" id="KW-0472">Membrane</keyword>
<protein>
    <submittedName>
        <fullName evidence="2">Uncharacterized protein</fullName>
    </submittedName>
</protein>
<name>A0A9P4QE42_9PEZI</name>
<keyword evidence="1" id="KW-0812">Transmembrane</keyword>
<proteinExistence type="predicted"/>
<gene>
    <name evidence="2" type="ORF">K431DRAFT_292616</name>
</gene>
<feature type="transmembrane region" description="Helical" evidence="1">
    <location>
        <begin position="234"/>
        <end position="250"/>
    </location>
</feature>
<accession>A0A9P4QE42</accession>
<keyword evidence="3" id="KW-1185">Reference proteome</keyword>
<organism evidence="2 3">
    <name type="scientific">Polychaeton citri CBS 116435</name>
    <dbReference type="NCBI Taxonomy" id="1314669"/>
    <lineage>
        <taxon>Eukaryota</taxon>
        <taxon>Fungi</taxon>
        <taxon>Dikarya</taxon>
        <taxon>Ascomycota</taxon>
        <taxon>Pezizomycotina</taxon>
        <taxon>Dothideomycetes</taxon>
        <taxon>Dothideomycetidae</taxon>
        <taxon>Capnodiales</taxon>
        <taxon>Capnodiaceae</taxon>
        <taxon>Polychaeton</taxon>
    </lineage>
</organism>
<dbReference type="Proteomes" id="UP000799441">
    <property type="component" value="Unassembled WGS sequence"/>
</dbReference>
<sequence>MNFDIANYVTTRLGLPAQSWPEALISVTTLALNSMLIPTDNAMGTGASRSWSFFVKSNPVSCAAIAAYNILDFQDSKKTFEDAEEGIKNYLTLRTGQWDHREIERIKNLSSDRQIRSTITILSIAVALRVFLFSPGSYGTKIACAAYLAQFVVDSMIINAAKARKLQSQPRSVQPPSVPKKRKAFADVASSLSLLAMTVAYFSGATTWAQHLWVSSSIISTLTDIALSPCAHMFIAVPVLNILAGIFWQFDFDFSMAVGLNLALVAFCLHYFGLLRWCLYRELHLYLTSITIIALLCYTLNHDSAVEGSLSGFNEGLYNRPKGSPWHTYIGLLLPGGGEAANTIICFACLWLIWRMMSSPSMFIPTAG</sequence>
<comment type="caution">
    <text evidence="2">The sequence shown here is derived from an EMBL/GenBank/DDBJ whole genome shotgun (WGS) entry which is preliminary data.</text>
</comment>
<feature type="transmembrane region" description="Helical" evidence="1">
    <location>
        <begin position="184"/>
        <end position="202"/>
    </location>
</feature>
<dbReference type="AlphaFoldDB" id="A0A9P4QE42"/>
<reference evidence="2" key="1">
    <citation type="journal article" date="2020" name="Stud. Mycol.">
        <title>101 Dothideomycetes genomes: a test case for predicting lifestyles and emergence of pathogens.</title>
        <authorList>
            <person name="Haridas S."/>
            <person name="Albert R."/>
            <person name="Binder M."/>
            <person name="Bloem J."/>
            <person name="Labutti K."/>
            <person name="Salamov A."/>
            <person name="Andreopoulos B."/>
            <person name="Baker S."/>
            <person name="Barry K."/>
            <person name="Bills G."/>
            <person name="Bluhm B."/>
            <person name="Cannon C."/>
            <person name="Castanera R."/>
            <person name="Culley D."/>
            <person name="Daum C."/>
            <person name="Ezra D."/>
            <person name="Gonzalez J."/>
            <person name="Henrissat B."/>
            <person name="Kuo A."/>
            <person name="Liang C."/>
            <person name="Lipzen A."/>
            <person name="Lutzoni F."/>
            <person name="Magnuson J."/>
            <person name="Mondo S."/>
            <person name="Nolan M."/>
            <person name="Ohm R."/>
            <person name="Pangilinan J."/>
            <person name="Park H.-J."/>
            <person name="Ramirez L."/>
            <person name="Alfaro M."/>
            <person name="Sun H."/>
            <person name="Tritt A."/>
            <person name="Yoshinaga Y."/>
            <person name="Zwiers L.-H."/>
            <person name="Turgeon B."/>
            <person name="Goodwin S."/>
            <person name="Spatafora J."/>
            <person name="Crous P."/>
            <person name="Grigoriev I."/>
        </authorList>
    </citation>
    <scope>NUCLEOTIDE SEQUENCE</scope>
    <source>
        <strain evidence="2">CBS 116435</strain>
    </source>
</reference>
<evidence type="ECO:0000313" key="3">
    <source>
        <dbReference type="Proteomes" id="UP000799441"/>
    </source>
</evidence>
<evidence type="ECO:0000256" key="1">
    <source>
        <dbReference type="SAM" id="Phobius"/>
    </source>
</evidence>
<feature type="transmembrane region" description="Helical" evidence="1">
    <location>
        <begin position="256"/>
        <end position="274"/>
    </location>
</feature>
<dbReference type="EMBL" id="MU003777">
    <property type="protein sequence ID" value="KAF2723221.1"/>
    <property type="molecule type" value="Genomic_DNA"/>
</dbReference>
<keyword evidence="1" id="KW-1133">Transmembrane helix</keyword>